<dbReference type="InterPro" id="IPR004839">
    <property type="entry name" value="Aminotransferase_I/II_large"/>
</dbReference>
<comment type="miscellaneous">
    <text evidence="8">In eukaryotes there are cytoplasmic, mitochondrial and chloroplastic isozymes.</text>
</comment>
<gene>
    <name evidence="10" type="ORF">WICMUC_003610</name>
</gene>
<dbReference type="InterPro" id="IPR015424">
    <property type="entry name" value="PyrdxlP-dep_Trfase"/>
</dbReference>
<evidence type="ECO:0000313" key="10">
    <source>
        <dbReference type="EMBL" id="KAH3673504.1"/>
    </source>
</evidence>
<evidence type="ECO:0000256" key="3">
    <source>
        <dbReference type="ARBA" id="ARBA00011738"/>
    </source>
</evidence>
<evidence type="ECO:0000256" key="1">
    <source>
        <dbReference type="ARBA" id="ARBA00001933"/>
    </source>
</evidence>
<dbReference type="AlphaFoldDB" id="A0A9P8TCB3"/>
<dbReference type="InterPro" id="IPR015422">
    <property type="entry name" value="PyrdxlP-dep_Trfase_small"/>
</dbReference>
<organism evidence="10 11">
    <name type="scientific">Wickerhamomyces mucosus</name>
    <dbReference type="NCBI Taxonomy" id="1378264"/>
    <lineage>
        <taxon>Eukaryota</taxon>
        <taxon>Fungi</taxon>
        <taxon>Dikarya</taxon>
        <taxon>Ascomycota</taxon>
        <taxon>Saccharomycotina</taxon>
        <taxon>Saccharomycetes</taxon>
        <taxon>Phaffomycetales</taxon>
        <taxon>Wickerhamomycetaceae</taxon>
        <taxon>Wickerhamomyces</taxon>
    </lineage>
</organism>
<comment type="catalytic activity">
    <reaction evidence="7 8">
        <text>L-aspartate + 2-oxoglutarate = oxaloacetate + L-glutamate</text>
        <dbReference type="Rhea" id="RHEA:21824"/>
        <dbReference type="ChEBI" id="CHEBI:16452"/>
        <dbReference type="ChEBI" id="CHEBI:16810"/>
        <dbReference type="ChEBI" id="CHEBI:29985"/>
        <dbReference type="ChEBI" id="CHEBI:29991"/>
        <dbReference type="EC" id="2.6.1.1"/>
    </reaction>
</comment>
<dbReference type="EMBL" id="JAEUBF010000974">
    <property type="protein sequence ID" value="KAH3673504.1"/>
    <property type="molecule type" value="Genomic_DNA"/>
</dbReference>
<dbReference type="InterPro" id="IPR015421">
    <property type="entry name" value="PyrdxlP-dep_Trfase_major"/>
</dbReference>
<dbReference type="InterPro" id="IPR004838">
    <property type="entry name" value="NHTrfase_class1_PyrdxlP-BS"/>
</dbReference>
<evidence type="ECO:0000313" key="11">
    <source>
        <dbReference type="Proteomes" id="UP000769528"/>
    </source>
</evidence>
<dbReference type="Gene3D" id="3.90.1150.10">
    <property type="entry name" value="Aspartate Aminotransferase, domain 1"/>
    <property type="match status" value="1"/>
</dbReference>
<dbReference type="FunFam" id="3.40.640.10:FF:000066">
    <property type="entry name" value="Aspartate aminotransferase"/>
    <property type="match status" value="1"/>
</dbReference>
<dbReference type="GO" id="GO:0030170">
    <property type="term" value="F:pyridoxal phosphate binding"/>
    <property type="evidence" value="ECO:0007669"/>
    <property type="project" value="InterPro"/>
</dbReference>
<dbReference type="PANTHER" id="PTHR11879">
    <property type="entry name" value="ASPARTATE AMINOTRANSFERASE"/>
    <property type="match status" value="1"/>
</dbReference>
<dbReference type="Gene3D" id="3.40.640.10">
    <property type="entry name" value="Type I PLP-dependent aspartate aminotransferase-like (Major domain)"/>
    <property type="match status" value="1"/>
</dbReference>
<protein>
    <recommendedName>
        <fullName evidence="8">Aspartate aminotransferase</fullName>
        <ecNumber evidence="8">2.6.1.1</ecNumber>
    </recommendedName>
</protein>
<sequence length="449" mass="51217">MIILRYIQKNNYKPLTRSLASLSNNKSISTPSTNSYSKQHNIWNHIPLAKPDPILSIIEEFNRDGNPQKINLSVGAYRDESGKPFILPSIKQASKILFDQESDKEYTSINGSLDYNRLVKQFLFGGFKSGKFFIEQDRIVLAQSLSGTGALKLSGEFLKNWNFKNSNEIFIPSSTWANHYNIFKNCGLKISQYSYIKNNSLDLTNLLKDLNQIPLKSSILFHACCHNPTGLNPTRDEWLEILKIVSERELIPIVDLAYQGFESGNLQQDLYLVEMICNKIANDEISTALICQSFAKNMGLYGERIGSISIITQNSNQTFNIESQLKKTIRSIYSSPSIHGSKLVEIVLSNDEIYQNWQNDVAKMSSRIKKMRFELFNLLNSMDNNLNWNHLIQQNGMFCFTGLSEQQILKLKNEYSIYSTLDGRFSISGINMQNIKYLAESINKVINST</sequence>
<dbReference type="PROSITE" id="PS00105">
    <property type="entry name" value="AA_TRANSFER_CLASS_1"/>
    <property type="match status" value="1"/>
</dbReference>
<evidence type="ECO:0000259" key="9">
    <source>
        <dbReference type="Pfam" id="PF00155"/>
    </source>
</evidence>
<evidence type="ECO:0000256" key="5">
    <source>
        <dbReference type="ARBA" id="ARBA00022679"/>
    </source>
</evidence>
<proteinExistence type="inferred from homology"/>
<dbReference type="GO" id="GO:0004069">
    <property type="term" value="F:L-aspartate:2-oxoglutarate aminotransferase activity"/>
    <property type="evidence" value="ECO:0007669"/>
    <property type="project" value="UniProtKB-EC"/>
</dbReference>
<feature type="domain" description="Aminotransferase class I/classII large" evidence="9">
    <location>
        <begin position="68"/>
        <end position="442"/>
    </location>
</feature>
<name>A0A9P8TCB3_9ASCO</name>
<reference evidence="10" key="1">
    <citation type="journal article" date="2021" name="Open Biol.">
        <title>Shared evolutionary footprints suggest mitochondrial oxidative damage underlies multiple complex I losses in fungi.</title>
        <authorList>
            <person name="Schikora-Tamarit M.A."/>
            <person name="Marcet-Houben M."/>
            <person name="Nosek J."/>
            <person name="Gabaldon T."/>
        </authorList>
    </citation>
    <scope>NUCLEOTIDE SEQUENCE</scope>
    <source>
        <strain evidence="10">CBS6341</strain>
    </source>
</reference>
<dbReference type="EC" id="2.6.1.1" evidence="8"/>
<comment type="caution">
    <text evidence="10">The sequence shown here is derived from an EMBL/GenBank/DDBJ whole genome shotgun (WGS) entry which is preliminary data.</text>
</comment>
<dbReference type="CDD" id="cd00609">
    <property type="entry name" value="AAT_like"/>
    <property type="match status" value="1"/>
</dbReference>
<dbReference type="Pfam" id="PF00155">
    <property type="entry name" value="Aminotran_1_2"/>
    <property type="match status" value="1"/>
</dbReference>
<dbReference type="Proteomes" id="UP000769528">
    <property type="component" value="Unassembled WGS sequence"/>
</dbReference>
<dbReference type="OrthoDB" id="6752799at2759"/>
<reference evidence="10" key="2">
    <citation type="submission" date="2021-01" db="EMBL/GenBank/DDBJ databases">
        <authorList>
            <person name="Schikora-Tamarit M.A."/>
        </authorList>
    </citation>
    <scope>NUCLEOTIDE SEQUENCE</scope>
    <source>
        <strain evidence="10">CBS6341</strain>
    </source>
</reference>
<dbReference type="InterPro" id="IPR000796">
    <property type="entry name" value="Asp_trans"/>
</dbReference>
<comment type="cofactor">
    <cofactor evidence="1">
        <name>pyridoxal 5'-phosphate</name>
        <dbReference type="ChEBI" id="CHEBI:597326"/>
    </cofactor>
</comment>
<comment type="subunit">
    <text evidence="3 8">Homodimer.</text>
</comment>
<evidence type="ECO:0000256" key="6">
    <source>
        <dbReference type="ARBA" id="ARBA00022898"/>
    </source>
</evidence>
<dbReference type="SUPFAM" id="SSF53383">
    <property type="entry name" value="PLP-dependent transferases"/>
    <property type="match status" value="1"/>
</dbReference>
<dbReference type="GO" id="GO:0006533">
    <property type="term" value="P:L-aspartate catabolic process"/>
    <property type="evidence" value="ECO:0007669"/>
    <property type="project" value="TreeGrafter"/>
</dbReference>
<dbReference type="GO" id="GO:0005739">
    <property type="term" value="C:mitochondrion"/>
    <property type="evidence" value="ECO:0007669"/>
    <property type="project" value="TreeGrafter"/>
</dbReference>
<comment type="similarity">
    <text evidence="2">Belongs to the class-I pyridoxal-phosphate-dependent aminotransferase family.</text>
</comment>
<evidence type="ECO:0000256" key="7">
    <source>
        <dbReference type="ARBA" id="ARBA00049185"/>
    </source>
</evidence>
<accession>A0A9P8TCB3</accession>
<keyword evidence="4 8" id="KW-0032">Aminotransferase</keyword>
<dbReference type="PRINTS" id="PR00799">
    <property type="entry name" value="TRANSAMINASE"/>
</dbReference>
<dbReference type="NCBIfam" id="NF006719">
    <property type="entry name" value="PRK09257.1"/>
    <property type="match status" value="1"/>
</dbReference>
<keyword evidence="6" id="KW-0663">Pyridoxal phosphate</keyword>
<evidence type="ECO:0000256" key="8">
    <source>
        <dbReference type="RuleBase" id="RU000480"/>
    </source>
</evidence>
<evidence type="ECO:0000256" key="2">
    <source>
        <dbReference type="ARBA" id="ARBA00007441"/>
    </source>
</evidence>
<keyword evidence="5 8" id="KW-0808">Transferase</keyword>
<keyword evidence="11" id="KW-1185">Reference proteome</keyword>
<evidence type="ECO:0000256" key="4">
    <source>
        <dbReference type="ARBA" id="ARBA00022576"/>
    </source>
</evidence>
<dbReference type="PANTHER" id="PTHR11879:SF22">
    <property type="entry name" value="ASPARTATE AMINOTRANSFERASE, MITOCHONDRIAL"/>
    <property type="match status" value="1"/>
</dbReference>